<keyword evidence="1" id="KW-0812">Transmembrane</keyword>
<dbReference type="EMBL" id="SLUN01000017">
    <property type="protein sequence ID" value="TCL65306.1"/>
    <property type="molecule type" value="Genomic_DNA"/>
</dbReference>
<reference evidence="2 3" key="1">
    <citation type="submission" date="2019-03" db="EMBL/GenBank/DDBJ databases">
        <title>Genomic Encyclopedia of Type Strains, Phase IV (KMG-IV): sequencing the most valuable type-strain genomes for metagenomic binning, comparative biology and taxonomic classification.</title>
        <authorList>
            <person name="Goeker M."/>
        </authorList>
    </citation>
    <scope>NUCLEOTIDE SEQUENCE [LARGE SCALE GENOMIC DNA]</scope>
    <source>
        <strain evidence="2 3">LX-B</strain>
    </source>
</reference>
<evidence type="ECO:0000313" key="2">
    <source>
        <dbReference type="EMBL" id="TCL65306.1"/>
    </source>
</evidence>
<organism evidence="2 3">
    <name type="scientific">Hydrogenispora ethanolica</name>
    <dbReference type="NCBI Taxonomy" id="1082276"/>
    <lineage>
        <taxon>Bacteria</taxon>
        <taxon>Bacillati</taxon>
        <taxon>Bacillota</taxon>
        <taxon>Hydrogenispora</taxon>
    </lineage>
</organism>
<keyword evidence="3" id="KW-1185">Reference proteome</keyword>
<comment type="caution">
    <text evidence="2">The sequence shown here is derived from an EMBL/GenBank/DDBJ whole genome shotgun (WGS) entry which is preliminary data.</text>
</comment>
<dbReference type="Proteomes" id="UP000295008">
    <property type="component" value="Unassembled WGS sequence"/>
</dbReference>
<proteinExistence type="predicted"/>
<dbReference type="RefSeq" id="WP_132014982.1">
    <property type="nucleotide sequence ID" value="NZ_SLUN01000017.1"/>
</dbReference>
<dbReference type="AlphaFoldDB" id="A0A4R1RHA1"/>
<evidence type="ECO:0000313" key="3">
    <source>
        <dbReference type="Proteomes" id="UP000295008"/>
    </source>
</evidence>
<evidence type="ECO:0000256" key="1">
    <source>
        <dbReference type="SAM" id="Phobius"/>
    </source>
</evidence>
<name>A0A4R1RHA1_HYDET</name>
<accession>A0A4R1RHA1</accession>
<gene>
    <name evidence="2" type="ORF">EDC14_101754</name>
</gene>
<sequence length="60" mass="6660">MMEVGGVSYVAMLGVLLVAFYTVLFGLEQWREKNYGGGLAVMVLALLCIGLPFYMLFLNH</sequence>
<protein>
    <submittedName>
        <fullName evidence="2">Uncharacterized protein</fullName>
    </submittedName>
</protein>
<feature type="transmembrane region" description="Helical" evidence="1">
    <location>
        <begin position="39"/>
        <end position="57"/>
    </location>
</feature>
<keyword evidence="1" id="KW-0472">Membrane</keyword>
<feature type="transmembrane region" description="Helical" evidence="1">
    <location>
        <begin position="6"/>
        <end position="27"/>
    </location>
</feature>
<keyword evidence="1" id="KW-1133">Transmembrane helix</keyword>